<feature type="compositionally biased region" description="Basic and acidic residues" evidence="1">
    <location>
        <begin position="136"/>
        <end position="147"/>
    </location>
</feature>
<dbReference type="EMBL" id="CAUYUJ010019773">
    <property type="protein sequence ID" value="CAK0893610.1"/>
    <property type="molecule type" value="Genomic_DNA"/>
</dbReference>
<protein>
    <recommendedName>
        <fullName evidence="4">PPPDE domain-containing protein</fullName>
    </recommendedName>
</protein>
<evidence type="ECO:0000256" key="1">
    <source>
        <dbReference type="SAM" id="MobiDB-lite"/>
    </source>
</evidence>
<comment type="caution">
    <text evidence="2">The sequence shown here is derived from an EMBL/GenBank/DDBJ whole genome shotgun (WGS) entry which is preliminary data.</text>
</comment>
<proteinExistence type="predicted"/>
<feature type="compositionally biased region" description="Basic residues" evidence="1">
    <location>
        <begin position="55"/>
        <end position="73"/>
    </location>
</feature>
<gene>
    <name evidence="2" type="ORF">PCOR1329_LOCUS72880</name>
</gene>
<feature type="compositionally biased region" description="Gly residues" evidence="1">
    <location>
        <begin position="93"/>
        <end position="104"/>
    </location>
</feature>
<name>A0ABN9X2T8_9DINO</name>
<organism evidence="2 3">
    <name type="scientific">Prorocentrum cordatum</name>
    <dbReference type="NCBI Taxonomy" id="2364126"/>
    <lineage>
        <taxon>Eukaryota</taxon>
        <taxon>Sar</taxon>
        <taxon>Alveolata</taxon>
        <taxon>Dinophyceae</taxon>
        <taxon>Prorocentrales</taxon>
        <taxon>Prorocentraceae</taxon>
        <taxon>Prorocentrum</taxon>
    </lineage>
</organism>
<accession>A0ABN9X2T8</accession>
<keyword evidence="3" id="KW-1185">Reference proteome</keyword>
<feature type="region of interest" description="Disordered" evidence="1">
    <location>
        <begin position="125"/>
        <end position="169"/>
    </location>
</feature>
<reference evidence="2" key="1">
    <citation type="submission" date="2023-10" db="EMBL/GenBank/DDBJ databases">
        <authorList>
            <person name="Chen Y."/>
            <person name="Shah S."/>
            <person name="Dougan E. K."/>
            <person name="Thang M."/>
            <person name="Chan C."/>
        </authorList>
    </citation>
    <scope>NUCLEOTIDE SEQUENCE [LARGE SCALE GENOMIC DNA]</scope>
</reference>
<feature type="region of interest" description="Disordered" evidence="1">
    <location>
        <begin position="18"/>
        <end position="104"/>
    </location>
</feature>
<dbReference type="Proteomes" id="UP001189429">
    <property type="component" value="Unassembled WGS sequence"/>
</dbReference>
<evidence type="ECO:0000313" key="3">
    <source>
        <dbReference type="Proteomes" id="UP001189429"/>
    </source>
</evidence>
<evidence type="ECO:0008006" key="4">
    <source>
        <dbReference type="Google" id="ProtNLM"/>
    </source>
</evidence>
<sequence length="397" mass="39707">MAQAWRAGQGCRAGVVGGAGGGAHPRPCPGRRPLLPGTAGARGPGGPQGEPQLRGGRRGRGRLLPRGPPRRRGAAGLGGGGLRAARGRRSGHGRGGGRAVGARGGRAVGALGRGAAPAGRWGLVQRRGAAPGGRAQGRERPGHRDGAAPRARHPRGGLHPAQPRAGEVGSLLGDALGSEYKGLLPHFLQQAPTPAAHAYAVLETSKARVFITERVHDGRVLLENLGDGSMAPFAHGRELGAQPMEAEFRAAGHSGAHPGPALGRLPAGAASAQPTPFAAARVEGGPPVAAVGALARAESLSDYDLLKANCQHYANDVFKVVSGHPLKKLPNQELIAAARMFGIGGPALSPAVAAPSALEQLRWAAGQAPVRLAAAAAVACAPAPGARCAEDGGSGGA</sequence>
<evidence type="ECO:0000313" key="2">
    <source>
        <dbReference type="EMBL" id="CAK0893610.1"/>
    </source>
</evidence>